<gene>
    <name evidence="9" type="ORF">BDV96DRAFT_512539</name>
</gene>
<feature type="compositionally biased region" description="Polar residues" evidence="8">
    <location>
        <begin position="129"/>
        <end position="146"/>
    </location>
</feature>
<dbReference type="Pfam" id="PF04121">
    <property type="entry name" value="Nup84_Nup100"/>
    <property type="match status" value="1"/>
</dbReference>
<evidence type="ECO:0000256" key="4">
    <source>
        <dbReference type="ARBA" id="ARBA00023010"/>
    </source>
</evidence>
<evidence type="ECO:0000256" key="8">
    <source>
        <dbReference type="SAM" id="MobiDB-lite"/>
    </source>
</evidence>
<feature type="region of interest" description="Disordered" evidence="8">
    <location>
        <begin position="1"/>
        <end position="37"/>
    </location>
</feature>
<keyword evidence="4 7" id="KW-0811">Translocation</keyword>
<keyword evidence="5 7" id="KW-0906">Nuclear pore complex</keyword>
<dbReference type="GO" id="GO:0006606">
    <property type="term" value="P:protein import into nucleus"/>
    <property type="evidence" value="ECO:0007669"/>
    <property type="project" value="TreeGrafter"/>
</dbReference>
<dbReference type="InterPro" id="IPR007252">
    <property type="entry name" value="Nup84/Nup107"/>
</dbReference>
<dbReference type="EMBL" id="ML977312">
    <property type="protein sequence ID" value="KAF2121364.1"/>
    <property type="molecule type" value="Genomic_DNA"/>
</dbReference>
<dbReference type="OrthoDB" id="3098at2759"/>
<sequence length="1023" mass="116577">MALQASRLRSPAPLQARRSTSRAPIDPAESDDPLQPLRTMAERVGKEVEKFAERVDLWHAHGNESAEAKYQTTVKMVGKFRDIAAATVNDLKKQSDYENQEALDRSVRRRVVHMAQAPKRNAEGDHGRSIQSLSQSTEPAASSEVTELRQWQTELATWELLRVVIEHHHPRPGRDVAAEKLAQRAKMEVFRYSPNHEIWERFLLEDDPAKEKAIVMRWLEQTARNSESDIQSITAQLEAESGKDTDTWTSGWLETKSKIKQEKRMRFLDRPIRPDEPSAQNLRNSDNTSLLVSQLDPDAASRQSRTLEKSDEYYERALWMVCYEMIRRGEPWEKIADWCKERSEAWRGVSIGAAYESHPDGGPNVSGSTVGFLFRRMCNFAAVGSERTYESAVYGLLGGESKVVEPVCRTWDDHLYARYNALILSRFDNYLQTAAILRVQQDLARKFVFHDAVAELGDWDRSSSLVVDQLKKQKATAKEASTPLKLIQGSLISRTMEALLYDVGTAILTILQRDERSTNLILSPDGDAANPRPLTIDDQEIPSVAQEFKHLATDTHGLRVLVHIFIVLWRGLGIYSDAPTPRWTLIANVVCAYIEFLRLTRRIQLIPLYAAQLDQERQVHCLARILPDITNAQEQKRFISLMDQYHLGSAQIILQNYSLVLRNTGLTDRNRQRIQRYDLLEPTTADQLLWPGKRIRQELSNLEVAPEEDALIDALQWYMHLGKEVKHHLVNVADSLRYFLLHGRLGAAIKLITDMSLETISLVKTETLCGYGVDITLPDAEIQNMREFHNSPRTGRASIVPSNIPSRDTHRDRIIELRHLSQTYYDLQQLVRTIELLQEWRKEEETLISAKADTLKPSTQRIKDIYDCIKVTIDSLLVSFLTQSANGKSFEGLPDTLPPNADAYVTRLFYERADFETLKKIYIPEILIAYLSVLQAASYFMTKDNSLKAMDLATVIADDSGEWMQKALMKSGRMSEFVDGIAHVSRAMLLLTEKSKDKKGSIGKTKRGSRGETARVWDLNVRN</sequence>
<dbReference type="GO" id="GO:0031080">
    <property type="term" value="C:nuclear pore outer ring"/>
    <property type="evidence" value="ECO:0007669"/>
    <property type="project" value="TreeGrafter"/>
</dbReference>
<evidence type="ECO:0000256" key="7">
    <source>
        <dbReference type="RuleBase" id="RU365072"/>
    </source>
</evidence>
<keyword evidence="6 7" id="KW-0539">Nucleus</keyword>
<dbReference type="GO" id="GO:0031965">
    <property type="term" value="C:nuclear membrane"/>
    <property type="evidence" value="ECO:0007669"/>
    <property type="project" value="UniProtKB-SubCell"/>
</dbReference>
<reference evidence="9" key="1">
    <citation type="journal article" date="2020" name="Stud. Mycol.">
        <title>101 Dothideomycetes genomes: a test case for predicting lifestyles and emergence of pathogens.</title>
        <authorList>
            <person name="Haridas S."/>
            <person name="Albert R."/>
            <person name="Binder M."/>
            <person name="Bloem J."/>
            <person name="Labutti K."/>
            <person name="Salamov A."/>
            <person name="Andreopoulos B."/>
            <person name="Baker S."/>
            <person name="Barry K."/>
            <person name="Bills G."/>
            <person name="Bluhm B."/>
            <person name="Cannon C."/>
            <person name="Castanera R."/>
            <person name="Culley D."/>
            <person name="Daum C."/>
            <person name="Ezra D."/>
            <person name="Gonzalez J."/>
            <person name="Henrissat B."/>
            <person name="Kuo A."/>
            <person name="Liang C."/>
            <person name="Lipzen A."/>
            <person name="Lutzoni F."/>
            <person name="Magnuson J."/>
            <person name="Mondo S."/>
            <person name="Nolan M."/>
            <person name="Ohm R."/>
            <person name="Pangilinan J."/>
            <person name="Park H.-J."/>
            <person name="Ramirez L."/>
            <person name="Alfaro M."/>
            <person name="Sun H."/>
            <person name="Tritt A."/>
            <person name="Yoshinaga Y."/>
            <person name="Zwiers L.-H."/>
            <person name="Turgeon B."/>
            <person name="Goodwin S."/>
            <person name="Spatafora J."/>
            <person name="Crous P."/>
            <person name="Grigoriev I."/>
        </authorList>
    </citation>
    <scope>NUCLEOTIDE SEQUENCE</scope>
    <source>
        <strain evidence="9">CBS 627.86</strain>
    </source>
</reference>
<evidence type="ECO:0000313" key="10">
    <source>
        <dbReference type="Proteomes" id="UP000799770"/>
    </source>
</evidence>
<evidence type="ECO:0000256" key="1">
    <source>
        <dbReference type="ARBA" id="ARBA00022448"/>
    </source>
</evidence>
<dbReference type="Proteomes" id="UP000799770">
    <property type="component" value="Unassembled WGS sequence"/>
</dbReference>
<keyword evidence="3" id="KW-0653">Protein transport</keyword>
<dbReference type="GO" id="GO:0000973">
    <property type="term" value="P:post-transcriptional tethering of RNA polymerase II gene DNA at nuclear periphery"/>
    <property type="evidence" value="ECO:0007669"/>
    <property type="project" value="TreeGrafter"/>
</dbReference>
<keyword evidence="1 7" id="KW-0813">Transport</keyword>
<accession>A0A6A5ZQX4</accession>
<evidence type="ECO:0000256" key="2">
    <source>
        <dbReference type="ARBA" id="ARBA00022816"/>
    </source>
</evidence>
<keyword evidence="7" id="KW-0472">Membrane</keyword>
<dbReference type="PANTHER" id="PTHR13003">
    <property type="entry name" value="NUP107-RELATED"/>
    <property type="match status" value="1"/>
</dbReference>
<dbReference type="PANTHER" id="PTHR13003:SF2">
    <property type="entry name" value="NUCLEAR PORE COMPLEX PROTEIN NUP107"/>
    <property type="match status" value="1"/>
</dbReference>
<keyword evidence="2" id="KW-0509">mRNA transport</keyword>
<keyword evidence="10" id="KW-1185">Reference proteome</keyword>
<dbReference type="AlphaFoldDB" id="A0A6A5ZQX4"/>
<dbReference type="Gene3D" id="1.20.190.50">
    <property type="match status" value="1"/>
</dbReference>
<feature type="region of interest" description="Disordered" evidence="8">
    <location>
        <begin position="116"/>
        <end position="146"/>
    </location>
</feature>
<comment type="similarity">
    <text evidence="7">Belongs to the nucleoporin Nup84/Nup107 family.</text>
</comment>
<dbReference type="GO" id="GO:0017056">
    <property type="term" value="F:structural constituent of nuclear pore"/>
    <property type="evidence" value="ECO:0007669"/>
    <property type="project" value="UniProtKB-UniRule"/>
</dbReference>
<name>A0A6A5ZQX4_9PLEO</name>
<organism evidence="9 10">
    <name type="scientific">Lophiotrema nucula</name>
    <dbReference type="NCBI Taxonomy" id="690887"/>
    <lineage>
        <taxon>Eukaryota</taxon>
        <taxon>Fungi</taxon>
        <taxon>Dikarya</taxon>
        <taxon>Ascomycota</taxon>
        <taxon>Pezizomycotina</taxon>
        <taxon>Dothideomycetes</taxon>
        <taxon>Pleosporomycetidae</taxon>
        <taxon>Pleosporales</taxon>
        <taxon>Lophiotremataceae</taxon>
        <taxon>Lophiotrema</taxon>
    </lineage>
</organism>
<evidence type="ECO:0000313" key="9">
    <source>
        <dbReference type="EMBL" id="KAF2121364.1"/>
    </source>
</evidence>
<dbReference type="Gene3D" id="1.10.3450.20">
    <property type="match status" value="1"/>
</dbReference>
<protein>
    <recommendedName>
        <fullName evidence="7">Nuclear pore complex protein</fullName>
    </recommendedName>
</protein>
<comment type="subcellular location">
    <subcellularLocation>
        <location evidence="7">Nucleus</location>
        <location evidence="7">Nuclear pore complex</location>
    </subcellularLocation>
    <subcellularLocation>
        <location evidence="7">Nucleus membrane</location>
    </subcellularLocation>
</comment>
<comment type="function">
    <text evidence="7">Functions as a component of the nuclear pore complex (NPC).</text>
</comment>
<proteinExistence type="inferred from homology"/>
<dbReference type="GO" id="GO:0006406">
    <property type="term" value="P:mRNA export from nucleus"/>
    <property type="evidence" value="ECO:0007669"/>
    <property type="project" value="TreeGrafter"/>
</dbReference>
<comment type="subunit">
    <text evidence="7">Part of the nuclear pore complex (NPC).</text>
</comment>
<evidence type="ECO:0000256" key="6">
    <source>
        <dbReference type="ARBA" id="ARBA00023242"/>
    </source>
</evidence>
<evidence type="ECO:0000256" key="3">
    <source>
        <dbReference type="ARBA" id="ARBA00022927"/>
    </source>
</evidence>
<evidence type="ECO:0000256" key="5">
    <source>
        <dbReference type="ARBA" id="ARBA00023132"/>
    </source>
</evidence>